<protein>
    <submittedName>
        <fullName evidence="3">Acetyltransferase (GNAT) family protein</fullName>
    </submittedName>
</protein>
<evidence type="ECO:0000313" key="3">
    <source>
        <dbReference type="EMBL" id="SDZ85057.1"/>
    </source>
</evidence>
<dbReference type="Pfam" id="PF00583">
    <property type="entry name" value="Acetyltransf_1"/>
    <property type="match status" value="1"/>
</dbReference>
<feature type="region of interest" description="Disordered" evidence="1">
    <location>
        <begin position="1"/>
        <end position="23"/>
    </location>
</feature>
<dbReference type="PROSITE" id="PS51186">
    <property type="entry name" value="GNAT"/>
    <property type="match status" value="1"/>
</dbReference>
<dbReference type="SUPFAM" id="SSF55729">
    <property type="entry name" value="Acyl-CoA N-acyltransferases (Nat)"/>
    <property type="match status" value="1"/>
</dbReference>
<dbReference type="InterPro" id="IPR000182">
    <property type="entry name" value="GNAT_dom"/>
</dbReference>
<evidence type="ECO:0000256" key="1">
    <source>
        <dbReference type="SAM" id="MobiDB-lite"/>
    </source>
</evidence>
<dbReference type="EMBL" id="FNQV01000002">
    <property type="protein sequence ID" value="SDZ85057.1"/>
    <property type="molecule type" value="Genomic_DNA"/>
</dbReference>
<evidence type="ECO:0000313" key="4">
    <source>
        <dbReference type="Proteomes" id="UP000199288"/>
    </source>
</evidence>
<keyword evidence="4" id="KW-1185">Reference proteome</keyword>
<sequence length="371" mass="41444">MGDYGHNPKLSRSHHYHEPPDRATFGLRSKFQQLTEARRAKRSPASSSVPDLQGVGNLLWRPLRADDHSRLMQLVSDVEDVENPPFRTTSGELSELFAPGYTTNSVGGFHGNDLLAYGFVRIPDFDAPFEVATLSGTIHPNARDAEIATKLLSWQVAAARSLVSERARGVPAYVQIHVDESESGSHELLSGHGFVAHGVVTQMRRQLDDDLPKIEVPSHVRIEPWTEELHDAVKQVHDLAFEQAGEDMAVSQKEWTRARERFVPEWSYVAVDRSTDRARIAGYVLAAKWEEDWTALGWSEGYIEAIGVLEEWRSQGVAKSLLVKSMKAMRRDGMEYAGLDADNQNPTGAQQVFATLGFEPTHTTTQYVVEL</sequence>
<dbReference type="Proteomes" id="UP000199288">
    <property type="component" value="Unassembled WGS sequence"/>
</dbReference>
<dbReference type="CDD" id="cd04301">
    <property type="entry name" value="NAT_SF"/>
    <property type="match status" value="1"/>
</dbReference>
<dbReference type="PANTHER" id="PTHR43072">
    <property type="entry name" value="N-ACETYLTRANSFERASE"/>
    <property type="match status" value="1"/>
</dbReference>
<reference evidence="4" key="1">
    <citation type="submission" date="2016-10" db="EMBL/GenBank/DDBJ databases">
        <authorList>
            <person name="Varghese N."/>
            <person name="Submissions S."/>
        </authorList>
    </citation>
    <scope>NUCLEOTIDE SEQUENCE [LARGE SCALE GENOMIC DNA]</scope>
    <source>
        <strain evidence="4">KPR-1</strain>
    </source>
</reference>
<dbReference type="Gene3D" id="3.40.630.30">
    <property type="match status" value="1"/>
</dbReference>
<keyword evidence="3" id="KW-0808">Transferase</keyword>
<evidence type="ECO:0000259" key="2">
    <source>
        <dbReference type="PROSITE" id="PS51186"/>
    </source>
</evidence>
<organism evidence="3 4">
    <name type="scientific">Bowdeniella nasicola</name>
    <dbReference type="NCBI Taxonomy" id="208480"/>
    <lineage>
        <taxon>Bacteria</taxon>
        <taxon>Bacillati</taxon>
        <taxon>Actinomycetota</taxon>
        <taxon>Actinomycetes</taxon>
        <taxon>Actinomycetales</taxon>
        <taxon>Actinomycetaceae</taxon>
        <taxon>Bowdeniella</taxon>
    </lineage>
</organism>
<dbReference type="InterPro" id="IPR016181">
    <property type="entry name" value="Acyl_CoA_acyltransferase"/>
</dbReference>
<dbReference type="AlphaFoldDB" id="A0A1H3WD37"/>
<dbReference type="GO" id="GO:0016747">
    <property type="term" value="F:acyltransferase activity, transferring groups other than amino-acyl groups"/>
    <property type="evidence" value="ECO:0007669"/>
    <property type="project" value="InterPro"/>
</dbReference>
<name>A0A1H3WD37_9ACTO</name>
<feature type="domain" description="N-acetyltransferase" evidence="2">
    <location>
        <begin position="220"/>
        <end position="371"/>
    </location>
</feature>
<accession>A0A1H3WD37</accession>
<proteinExistence type="predicted"/>
<gene>
    <name evidence="3" type="ORF">SAMN02910418_00395</name>
</gene>